<organism evidence="1">
    <name type="scientific">Spodoptera frugiperda</name>
    <name type="common">Fall armyworm</name>
    <dbReference type="NCBI Taxonomy" id="7108"/>
    <lineage>
        <taxon>Eukaryota</taxon>
        <taxon>Metazoa</taxon>
        <taxon>Ecdysozoa</taxon>
        <taxon>Arthropoda</taxon>
        <taxon>Hexapoda</taxon>
        <taxon>Insecta</taxon>
        <taxon>Pterygota</taxon>
        <taxon>Neoptera</taxon>
        <taxon>Endopterygota</taxon>
        <taxon>Lepidoptera</taxon>
        <taxon>Glossata</taxon>
        <taxon>Ditrysia</taxon>
        <taxon>Noctuoidea</taxon>
        <taxon>Noctuidae</taxon>
        <taxon>Amphipyrinae</taxon>
        <taxon>Spodoptera</taxon>
    </lineage>
</organism>
<dbReference type="AlphaFoldDB" id="A0A2H1W5R5"/>
<protein>
    <submittedName>
        <fullName evidence="1">SFRICE_000963</fullName>
    </submittedName>
</protein>
<dbReference type="EMBL" id="ODYU01006515">
    <property type="protein sequence ID" value="SOQ48429.1"/>
    <property type="molecule type" value="Genomic_DNA"/>
</dbReference>
<gene>
    <name evidence="1" type="ORF">SFRICE_000963</name>
</gene>
<sequence>MVTNTSVMALATVPKYRILIKIEKHVSSFGCFGCLSANHTETAKWILMKFGIQIGYELTWVIEYFLSHENVGEAAGRS</sequence>
<evidence type="ECO:0000313" key="1">
    <source>
        <dbReference type="EMBL" id="SOQ48429.1"/>
    </source>
</evidence>
<proteinExistence type="predicted"/>
<name>A0A2H1W5R5_SPOFR</name>
<accession>A0A2H1W5R5</accession>
<reference evidence="1" key="1">
    <citation type="submission" date="2016-07" db="EMBL/GenBank/DDBJ databases">
        <authorList>
            <person name="Bretaudeau A."/>
        </authorList>
    </citation>
    <scope>NUCLEOTIDE SEQUENCE</scope>
    <source>
        <strain evidence="1">Rice</strain>
        <tissue evidence="1">Whole body</tissue>
    </source>
</reference>